<name>A0A419DGS9_9BACT</name>
<accession>A0A419DGS9</accession>
<evidence type="ECO:0000259" key="2">
    <source>
        <dbReference type="Pfam" id="PF00156"/>
    </source>
</evidence>
<evidence type="ECO:0000256" key="1">
    <source>
        <dbReference type="ARBA" id="ARBA00008007"/>
    </source>
</evidence>
<evidence type="ECO:0000259" key="3">
    <source>
        <dbReference type="Pfam" id="PF18912"/>
    </source>
</evidence>
<dbReference type="Pfam" id="PF18912">
    <property type="entry name" value="DZR_2"/>
    <property type="match status" value="1"/>
</dbReference>
<dbReference type="EMBL" id="QZJW01000002">
    <property type="protein sequence ID" value="RJO62270.1"/>
    <property type="molecule type" value="Genomic_DNA"/>
</dbReference>
<gene>
    <name evidence="4" type="ORF">C4544_00245</name>
</gene>
<sequence length="233" mass="26773">MLQILNNITNIVLDVAFPKKCVSCGKLDTLFCEKCRNKIIFLKTQNCPFCLKITVRGRVCPSCKSSYKSALTGVYVIAHFEEPFKEVIHKYKYEFIKALRDDLADLAWPYMEDFPKKAVLTCVPSNPKRLAWRGYNQAEEIAKILAKNAGMRFYPNLLKRVKYEVPQTQLKRRDRFKNVQGAFKPGRKIDLEGKQVIVFDDLVTSGATLDACAHELRKMGAKRVWGFVLARNK</sequence>
<dbReference type="InterPro" id="IPR000836">
    <property type="entry name" value="PRTase_dom"/>
</dbReference>
<proteinExistence type="inferred from homology"/>
<evidence type="ECO:0000313" key="4">
    <source>
        <dbReference type="EMBL" id="RJO62270.1"/>
    </source>
</evidence>
<dbReference type="Pfam" id="PF00156">
    <property type="entry name" value="Pribosyltran"/>
    <property type="match status" value="1"/>
</dbReference>
<dbReference type="InterPro" id="IPR051910">
    <property type="entry name" value="ComF/GntX_DNA_util-trans"/>
</dbReference>
<comment type="caution">
    <text evidence="4">The sequence shown here is derived from an EMBL/GenBank/DDBJ whole genome shotgun (WGS) entry which is preliminary data.</text>
</comment>
<dbReference type="InterPro" id="IPR029057">
    <property type="entry name" value="PRTase-like"/>
</dbReference>
<dbReference type="CDD" id="cd06223">
    <property type="entry name" value="PRTases_typeI"/>
    <property type="match status" value="1"/>
</dbReference>
<dbReference type="Proteomes" id="UP000285655">
    <property type="component" value="Unassembled WGS sequence"/>
</dbReference>
<dbReference type="SUPFAM" id="SSF53271">
    <property type="entry name" value="PRTase-like"/>
    <property type="match status" value="1"/>
</dbReference>
<dbReference type="PANTHER" id="PTHR47505:SF1">
    <property type="entry name" value="DNA UTILIZATION PROTEIN YHGH"/>
    <property type="match status" value="1"/>
</dbReference>
<evidence type="ECO:0000313" key="5">
    <source>
        <dbReference type="Proteomes" id="UP000285655"/>
    </source>
</evidence>
<feature type="domain" description="Phosphoribosyltransferase" evidence="2">
    <location>
        <begin position="149"/>
        <end position="230"/>
    </location>
</feature>
<dbReference type="InterPro" id="IPR044005">
    <property type="entry name" value="DZR_2"/>
</dbReference>
<reference evidence="4 5" key="1">
    <citation type="journal article" date="2017" name="ISME J.">
        <title>Energy and carbon metabolisms in a deep terrestrial subsurface fluid microbial community.</title>
        <authorList>
            <person name="Momper L."/>
            <person name="Jungbluth S.P."/>
            <person name="Lee M.D."/>
            <person name="Amend J.P."/>
        </authorList>
    </citation>
    <scope>NUCLEOTIDE SEQUENCE [LARGE SCALE GENOMIC DNA]</scope>
    <source>
        <strain evidence="4">SURF_29</strain>
    </source>
</reference>
<comment type="similarity">
    <text evidence="1">Belongs to the ComF/GntX family.</text>
</comment>
<dbReference type="PANTHER" id="PTHR47505">
    <property type="entry name" value="DNA UTILIZATION PROTEIN YHGH"/>
    <property type="match status" value="1"/>
</dbReference>
<protein>
    <submittedName>
        <fullName evidence="4">ComF family protein</fullName>
    </submittedName>
</protein>
<feature type="domain" description="Double zinc ribbon" evidence="3">
    <location>
        <begin position="12"/>
        <end position="63"/>
    </location>
</feature>
<organism evidence="4 5">
    <name type="scientific">candidate division WS5 bacterium</name>
    <dbReference type="NCBI Taxonomy" id="2093353"/>
    <lineage>
        <taxon>Bacteria</taxon>
        <taxon>candidate division WS5</taxon>
    </lineage>
</organism>
<dbReference type="AlphaFoldDB" id="A0A419DGS9"/>
<dbReference type="Gene3D" id="3.40.50.2020">
    <property type="match status" value="1"/>
</dbReference>